<evidence type="ECO:0000313" key="2">
    <source>
        <dbReference type="EMBL" id="EJD36164.1"/>
    </source>
</evidence>
<feature type="compositionally biased region" description="Low complexity" evidence="1">
    <location>
        <begin position="377"/>
        <end position="392"/>
    </location>
</feature>
<feature type="compositionally biased region" description="Low complexity" evidence="1">
    <location>
        <begin position="405"/>
        <end position="419"/>
    </location>
</feature>
<feature type="compositionally biased region" description="Low complexity" evidence="1">
    <location>
        <begin position="452"/>
        <end position="465"/>
    </location>
</feature>
<feature type="region of interest" description="Disordered" evidence="1">
    <location>
        <begin position="900"/>
        <end position="924"/>
    </location>
</feature>
<feature type="compositionally biased region" description="Basic and acidic residues" evidence="1">
    <location>
        <begin position="900"/>
        <end position="916"/>
    </location>
</feature>
<proteinExistence type="predicted"/>
<feature type="compositionally biased region" description="Polar residues" evidence="1">
    <location>
        <begin position="29"/>
        <end position="44"/>
    </location>
</feature>
<reference evidence="3" key="1">
    <citation type="journal article" date="2012" name="Science">
        <title>The Paleozoic origin of enzymatic lignin decomposition reconstructed from 31 fungal genomes.</title>
        <authorList>
            <person name="Floudas D."/>
            <person name="Binder M."/>
            <person name="Riley R."/>
            <person name="Barry K."/>
            <person name="Blanchette R.A."/>
            <person name="Henrissat B."/>
            <person name="Martinez A.T."/>
            <person name="Otillar R."/>
            <person name="Spatafora J.W."/>
            <person name="Yadav J.S."/>
            <person name="Aerts A."/>
            <person name="Benoit I."/>
            <person name="Boyd A."/>
            <person name="Carlson A."/>
            <person name="Copeland A."/>
            <person name="Coutinho P.M."/>
            <person name="de Vries R.P."/>
            <person name="Ferreira P."/>
            <person name="Findley K."/>
            <person name="Foster B."/>
            <person name="Gaskell J."/>
            <person name="Glotzer D."/>
            <person name="Gorecki P."/>
            <person name="Heitman J."/>
            <person name="Hesse C."/>
            <person name="Hori C."/>
            <person name="Igarashi K."/>
            <person name="Jurgens J.A."/>
            <person name="Kallen N."/>
            <person name="Kersten P."/>
            <person name="Kohler A."/>
            <person name="Kuees U."/>
            <person name="Kumar T.K.A."/>
            <person name="Kuo A."/>
            <person name="LaButti K."/>
            <person name="Larrondo L.F."/>
            <person name="Lindquist E."/>
            <person name="Ling A."/>
            <person name="Lombard V."/>
            <person name="Lucas S."/>
            <person name="Lundell T."/>
            <person name="Martin R."/>
            <person name="McLaughlin D.J."/>
            <person name="Morgenstern I."/>
            <person name="Morin E."/>
            <person name="Murat C."/>
            <person name="Nagy L.G."/>
            <person name="Nolan M."/>
            <person name="Ohm R.A."/>
            <person name="Patyshakuliyeva A."/>
            <person name="Rokas A."/>
            <person name="Ruiz-Duenas F.J."/>
            <person name="Sabat G."/>
            <person name="Salamov A."/>
            <person name="Samejima M."/>
            <person name="Schmutz J."/>
            <person name="Slot J.C."/>
            <person name="St John F."/>
            <person name="Stenlid J."/>
            <person name="Sun H."/>
            <person name="Sun S."/>
            <person name="Syed K."/>
            <person name="Tsang A."/>
            <person name="Wiebenga A."/>
            <person name="Young D."/>
            <person name="Pisabarro A."/>
            <person name="Eastwood D.C."/>
            <person name="Martin F."/>
            <person name="Cullen D."/>
            <person name="Grigoriev I.V."/>
            <person name="Hibbett D.S."/>
        </authorList>
    </citation>
    <scope>NUCLEOTIDE SEQUENCE [LARGE SCALE GENOMIC DNA]</scope>
    <source>
        <strain evidence="3">TFB10046</strain>
    </source>
</reference>
<feature type="region of interest" description="Disordered" evidence="1">
    <location>
        <begin position="369"/>
        <end position="512"/>
    </location>
</feature>
<feature type="compositionally biased region" description="Low complexity" evidence="1">
    <location>
        <begin position="11"/>
        <end position="22"/>
    </location>
</feature>
<feature type="compositionally biased region" description="Low complexity" evidence="1">
    <location>
        <begin position="331"/>
        <end position="342"/>
    </location>
</feature>
<sequence length="924" mass="101349">MSRVCWQERQNNSPPSDFSSSFTHRETVPASTNPLETDMQQVPSHKNDNYNPGDHPEVARETHYVHTHPDVQGLLPTQSMHSPSVPPGLGIPKNACTGAEDSDLSKCSPSAGARASTATTQGQMAHPNVDALGSAWAFPAHGDAASRSQAWRAHVQTSGGIPGALIPYFNDLLVRYHPRMTLRELVSTESELSTLVLHPDKCPALPTLHPSVLAMLARPPSATSRPSSAMPRPSSGMHQPPSDYPRPVSVMSWPISASVYGRPMQHPVPQQHVPLPFLAHSPPPAAQPGGFAGWQNPADSFYHTSVGDGPSFAAAYSAFHGQPYVGPQMPPQLQQPGLQQHPQLPPFAKFGSPYGATLFQGWRVSEQALVRQPQERSPSLVAPPSSVLPLPSDEQRQQQSALSVPLTQTMLQPQAQPAPLETPTPTPTPPPSPRPPHAKPATTQGQQPGNVPDASDPANAANNAGADKKQGASHSGKDDEQHSKSAGPVAKGRSRGVPATQAPPSMMPKVDLPSLRAQVLTRHRRPAEEFEELWGFSKHMRELVYDKAEFLGVSPEVFIQEVFVGIGMGHTSYWDLFQVFHVMPPGAWDLRDRADFDEYQSMAAKDAWNLFKVPGYKEILERFACAFPAGKAILTVGDRERFVDGVDDYLRAMQSHLHAVHGIEISYILTGANPHNDGPAMTKMRKAPLAQGFPGVLQLPDELLTCMFRTHAAAAATPARQLRLYTQTSRPASYPRPLNLSRVFNDYWNAHFEALNPALRQDSPRVGDSLFYLVVLDRHGLKIVGHPSAIPIFRVAGNQTDKGVYTLHAGPQDLKSLLLRDKDDSTHPHPRAMRIIYSGDRTNDGLVRRTPRPITTYRERYDALERLCGIRARKGRILGAGKQTFWGAAHNGFRQDWIRQEPHGRDHLPGIRDRKSAQGQVRAR</sequence>
<gene>
    <name evidence="2" type="ORF">AURDEDRAFT_130218</name>
</gene>
<dbReference type="KEGG" id="adl:AURDEDRAFT_130218"/>
<keyword evidence="3" id="KW-1185">Reference proteome</keyword>
<dbReference type="AlphaFoldDB" id="J0D903"/>
<dbReference type="InParanoid" id="J0D903"/>
<dbReference type="Proteomes" id="UP000006514">
    <property type="component" value="Unassembled WGS sequence"/>
</dbReference>
<dbReference type="EMBL" id="JH687869">
    <property type="protein sequence ID" value="EJD36164.1"/>
    <property type="molecule type" value="Genomic_DNA"/>
</dbReference>
<accession>J0D903</accession>
<feature type="compositionally biased region" description="Basic and acidic residues" evidence="1">
    <location>
        <begin position="466"/>
        <end position="483"/>
    </location>
</feature>
<name>J0D903_AURST</name>
<feature type="compositionally biased region" description="Pro residues" evidence="1">
    <location>
        <begin position="420"/>
        <end position="435"/>
    </location>
</feature>
<feature type="compositionally biased region" description="Low complexity" evidence="1">
    <location>
        <begin position="218"/>
        <end position="235"/>
    </location>
</feature>
<feature type="region of interest" description="Disordered" evidence="1">
    <location>
        <begin position="1"/>
        <end position="54"/>
    </location>
</feature>
<feature type="region of interest" description="Disordered" evidence="1">
    <location>
        <begin position="330"/>
        <end position="349"/>
    </location>
</feature>
<feature type="region of interest" description="Disordered" evidence="1">
    <location>
        <begin position="218"/>
        <end position="245"/>
    </location>
</feature>
<evidence type="ECO:0000256" key="1">
    <source>
        <dbReference type="SAM" id="MobiDB-lite"/>
    </source>
</evidence>
<organism evidence="2 3">
    <name type="scientific">Auricularia subglabra (strain TFB-10046 / SS5)</name>
    <name type="common">White-rot fungus</name>
    <name type="synonym">Auricularia delicata (strain TFB10046)</name>
    <dbReference type="NCBI Taxonomy" id="717982"/>
    <lineage>
        <taxon>Eukaryota</taxon>
        <taxon>Fungi</taxon>
        <taxon>Dikarya</taxon>
        <taxon>Basidiomycota</taxon>
        <taxon>Agaricomycotina</taxon>
        <taxon>Agaricomycetes</taxon>
        <taxon>Auriculariales</taxon>
        <taxon>Auriculariaceae</taxon>
        <taxon>Auricularia</taxon>
    </lineage>
</organism>
<evidence type="ECO:0000313" key="3">
    <source>
        <dbReference type="Proteomes" id="UP000006514"/>
    </source>
</evidence>
<protein>
    <submittedName>
        <fullName evidence="2">Uncharacterized protein</fullName>
    </submittedName>
</protein>